<feature type="domain" description="Glycosyltransferase family 28 N-terminal" evidence="1">
    <location>
        <begin position="4"/>
        <end position="138"/>
    </location>
</feature>
<evidence type="ECO:0008006" key="5">
    <source>
        <dbReference type="Google" id="ProtNLM"/>
    </source>
</evidence>
<dbReference type="Pfam" id="PF03033">
    <property type="entry name" value="Glyco_transf_28"/>
    <property type="match status" value="1"/>
</dbReference>
<feature type="domain" description="Erythromycin biosynthesis protein CIII-like C-terminal" evidence="2">
    <location>
        <begin position="299"/>
        <end position="396"/>
    </location>
</feature>
<gene>
    <name evidence="3" type="ORF">GO755_26100</name>
</gene>
<dbReference type="PANTHER" id="PTHR48050">
    <property type="entry name" value="STEROL 3-BETA-GLUCOSYLTRANSFERASE"/>
    <property type="match status" value="1"/>
</dbReference>
<evidence type="ECO:0000259" key="1">
    <source>
        <dbReference type="Pfam" id="PF03033"/>
    </source>
</evidence>
<name>A0A7K1SI89_9BACT</name>
<accession>A0A7K1SI89</accession>
<dbReference type="RefSeq" id="WP_157588249.1">
    <property type="nucleotide sequence ID" value="NZ_WPIN01000011.1"/>
</dbReference>
<dbReference type="Gene3D" id="3.40.50.2000">
    <property type="entry name" value="Glycogen Phosphorylase B"/>
    <property type="match status" value="2"/>
</dbReference>
<evidence type="ECO:0000259" key="2">
    <source>
        <dbReference type="Pfam" id="PF06722"/>
    </source>
</evidence>
<sequence length="423" mass="48223">MNIGIYTYGTRGDLQPYIALALGLMDRGHQVTISATEDFNDFVEGFAIPFQPLYGNSETMMNSSEGQAIVQSENPIKLMQYYFNVLHDTREPLRKSYYEAISKVDFIIANAMTLPIVSAIAEKQNKKMALTYFMPPVVTTKEFPLGDFDFLDFPWYNKLTYKIAQRFFWKIIKNDTNEYRQELGLNVLTENLLNYIDKQKVLDLYCLSPALIPQPKDWERHHKITGFLTVPNQKRDAHFLDRTPADLTDWLQNGEKPVYIGFGSNGIGNTGKITGILSTILEKTNERILFCTGWSLFDNLPKHDRLFVAKYVNHETVLPKCKVGVFHGGAGTLAAMLRNELPVIIISFYTDQPTWGKLVEKRNLGIHIPLKKLNADKLIAAIQNIQSEKIQKNVSAIGREIRSEKGLENAITEIEQYFTAHAE</sequence>
<dbReference type="SUPFAM" id="SSF53756">
    <property type="entry name" value="UDP-Glycosyltransferase/glycogen phosphorylase"/>
    <property type="match status" value="1"/>
</dbReference>
<dbReference type="PANTHER" id="PTHR48050:SF19">
    <property type="entry name" value="GLYCOSYL TRANSFERASE FAMILY 28 C-TERMINAL DOMAIN-CONTAINING PROTEIN-RELATED"/>
    <property type="match status" value="1"/>
</dbReference>
<dbReference type="InterPro" id="IPR002213">
    <property type="entry name" value="UDP_glucos_trans"/>
</dbReference>
<protein>
    <recommendedName>
        <fullName evidence="5">Glycosyltransferase family 1 protein</fullName>
    </recommendedName>
</protein>
<dbReference type="InterPro" id="IPR010610">
    <property type="entry name" value="EryCIII-like_C"/>
</dbReference>
<keyword evidence="4" id="KW-1185">Reference proteome</keyword>
<dbReference type="FunFam" id="3.40.50.2000:FF:000009">
    <property type="entry name" value="Sterol 3-beta-glucosyltransferase UGT80A2"/>
    <property type="match status" value="1"/>
</dbReference>
<evidence type="ECO:0000313" key="4">
    <source>
        <dbReference type="Proteomes" id="UP000436006"/>
    </source>
</evidence>
<dbReference type="AlphaFoldDB" id="A0A7K1SI89"/>
<dbReference type="CDD" id="cd03784">
    <property type="entry name" value="GT1_Gtf-like"/>
    <property type="match status" value="1"/>
</dbReference>
<dbReference type="GO" id="GO:0008194">
    <property type="term" value="F:UDP-glycosyltransferase activity"/>
    <property type="evidence" value="ECO:0007669"/>
    <property type="project" value="InterPro"/>
</dbReference>
<dbReference type="GO" id="GO:0033072">
    <property type="term" value="P:vancomycin biosynthetic process"/>
    <property type="evidence" value="ECO:0007669"/>
    <property type="project" value="UniProtKB-ARBA"/>
</dbReference>
<dbReference type="EMBL" id="WPIN01000011">
    <property type="protein sequence ID" value="MVM33537.1"/>
    <property type="molecule type" value="Genomic_DNA"/>
</dbReference>
<evidence type="ECO:0000313" key="3">
    <source>
        <dbReference type="EMBL" id="MVM33537.1"/>
    </source>
</evidence>
<dbReference type="Proteomes" id="UP000436006">
    <property type="component" value="Unassembled WGS sequence"/>
</dbReference>
<comment type="caution">
    <text evidence="3">The sequence shown here is derived from an EMBL/GenBank/DDBJ whole genome shotgun (WGS) entry which is preliminary data.</text>
</comment>
<dbReference type="GO" id="GO:0016758">
    <property type="term" value="F:hexosyltransferase activity"/>
    <property type="evidence" value="ECO:0007669"/>
    <property type="project" value="InterPro"/>
</dbReference>
<dbReference type="Pfam" id="PF06722">
    <property type="entry name" value="EryCIII-like_C"/>
    <property type="match status" value="1"/>
</dbReference>
<dbReference type="InterPro" id="IPR050426">
    <property type="entry name" value="Glycosyltransferase_28"/>
</dbReference>
<proteinExistence type="predicted"/>
<dbReference type="GO" id="GO:0005975">
    <property type="term" value="P:carbohydrate metabolic process"/>
    <property type="evidence" value="ECO:0007669"/>
    <property type="project" value="InterPro"/>
</dbReference>
<reference evidence="3 4" key="1">
    <citation type="submission" date="2019-12" db="EMBL/GenBank/DDBJ databases">
        <title>Spirosoma sp. HMF4905 genome sequencing and assembly.</title>
        <authorList>
            <person name="Kang H."/>
            <person name="Cha I."/>
            <person name="Kim H."/>
            <person name="Joh K."/>
        </authorList>
    </citation>
    <scope>NUCLEOTIDE SEQUENCE [LARGE SCALE GENOMIC DNA]</scope>
    <source>
        <strain evidence="3 4">HMF4905</strain>
    </source>
</reference>
<organism evidence="3 4">
    <name type="scientific">Spirosoma arboris</name>
    <dbReference type="NCBI Taxonomy" id="2682092"/>
    <lineage>
        <taxon>Bacteria</taxon>
        <taxon>Pseudomonadati</taxon>
        <taxon>Bacteroidota</taxon>
        <taxon>Cytophagia</taxon>
        <taxon>Cytophagales</taxon>
        <taxon>Cytophagaceae</taxon>
        <taxon>Spirosoma</taxon>
    </lineage>
</organism>
<dbReference type="InterPro" id="IPR004276">
    <property type="entry name" value="GlycoTrans_28_N"/>
</dbReference>